<dbReference type="PANTHER" id="PTHR45661:SF3">
    <property type="entry name" value="IG-LIKE DOMAIN-CONTAINING PROTEIN"/>
    <property type="match status" value="1"/>
</dbReference>
<sequence>MALAATLGSATLKAQYGPLPGGGYGSSSINWKYETATRTLTLTGYGRIPDYSNLQPAPWAKHRAEIKSIVIGSGITSIGEYAFAGSSALTSVQIPAGVTQIEDYAFANCSALPAITLPIGVTEIEKGVFLNCSSLRSVTLPQGMQKVGDGAFANCTSLPSITLPLGLREIEKGAFSGCTSLASVSFPAAGLTDIDEGAFYGCTALKAATLPLGLREIDKNAFWGCTSLTNVSIPASVTEIKSGAFGGCTGLRSVTVGWTVPPMPRYPIFPSVPVANVQLNVPRGTESTYRSMPVWNEFLKIGTVANAEVDGRQIYATDGVLYLTLPKPELVRIFDVSGRLLQTFSAPAGSSTLRLKAGYHIVQVGDTAEKVYVN</sequence>
<dbReference type="Pfam" id="PF13306">
    <property type="entry name" value="LRR_5"/>
    <property type="match status" value="1"/>
</dbReference>
<gene>
    <name evidence="1" type="ORF">N425_08800</name>
</gene>
<organism evidence="1 2">
    <name type="scientific">Tannerella sp. oral taxon BU063 isolate Cell 2</name>
    <dbReference type="NCBI Taxonomy" id="1411148"/>
    <lineage>
        <taxon>Bacteria</taxon>
        <taxon>Pseudomonadati</taxon>
        <taxon>Bacteroidota</taxon>
        <taxon>Bacteroidia</taxon>
        <taxon>Bacteroidales</taxon>
        <taxon>Tannerellaceae</taxon>
        <taxon>Tannerella</taxon>
    </lineage>
</organism>
<accession>W2C5B9</accession>
<dbReference type="AlphaFoldDB" id="W2C5B9"/>
<evidence type="ECO:0000313" key="1">
    <source>
        <dbReference type="EMBL" id="ETK01616.1"/>
    </source>
</evidence>
<proteinExistence type="predicted"/>
<dbReference type="PANTHER" id="PTHR45661">
    <property type="entry name" value="SURFACE ANTIGEN"/>
    <property type="match status" value="1"/>
</dbReference>
<dbReference type="InterPro" id="IPR026906">
    <property type="entry name" value="LRR_5"/>
</dbReference>
<dbReference type="Proteomes" id="UP000018837">
    <property type="component" value="Unassembled WGS sequence"/>
</dbReference>
<protein>
    <recommendedName>
        <fullName evidence="3">Cell surface protein</fullName>
    </recommendedName>
</protein>
<dbReference type="InterPro" id="IPR053139">
    <property type="entry name" value="Surface_bspA-like"/>
</dbReference>
<comment type="caution">
    <text evidence="1">The sequence shown here is derived from an EMBL/GenBank/DDBJ whole genome shotgun (WGS) entry which is preliminary data.</text>
</comment>
<dbReference type="Gene3D" id="3.80.10.10">
    <property type="entry name" value="Ribonuclease Inhibitor"/>
    <property type="match status" value="3"/>
</dbReference>
<dbReference type="EMBL" id="AYUF01000469">
    <property type="protein sequence ID" value="ETK01616.1"/>
    <property type="molecule type" value="Genomic_DNA"/>
</dbReference>
<reference evidence="1 2" key="1">
    <citation type="submission" date="2013-11" db="EMBL/GenBank/DDBJ databases">
        <title>Single cell genomics of uncultured Tannerella BU063 (oral taxon 286).</title>
        <authorList>
            <person name="Beall C.J."/>
            <person name="Campbell A.G."/>
            <person name="Griffen A.L."/>
            <person name="Podar M."/>
            <person name="Leys E.J."/>
        </authorList>
    </citation>
    <scope>NUCLEOTIDE SEQUENCE [LARGE SCALE GENOMIC DNA]</scope>
    <source>
        <strain evidence="1">Cell 2</strain>
    </source>
</reference>
<name>W2C5B9_9BACT</name>
<evidence type="ECO:0008006" key="3">
    <source>
        <dbReference type="Google" id="ProtNLM"/>
    </source>
</evidence>
<dbReference type="SUPFAM" id="SSF52058">
    <property type="entry name" value="L domain-like"/>
    <property type="match status" value="1"/>
</dbReference>
<dbReference type="InterPro" id="IPR032675">
    <property type="entry name" value="LRR_dom_sf"/>
</dbReference>
<evidence type="ECO:0000313" key="2">
    <source>
        <dbReference type="Proteomes" id="UP000018837"/>
    </source>
</evidence>
<dbReference type="PATRIC" id="fig|1411148.3.peg.1383"/>